<accession>A0A251S3D5</accession>
<keyword evidence="3" id="KW-1185">Reference proteome</keyword>
<evidence type="ECO:0000313" key="3">
    <source>
        <dbReference type="Proteomes" id="UP000215914"/>
    </source>
</evidence>
<evidence type="ECO:0000313" key="2">
    <source>
        <dbReference type="EMBL" id="OTF91671.1"/>
    </source>
</evidence>
<dbReference type="EMBL" id="CM007905">
    <property type="protein sequence ID" value="OTF91671.1"/>
    <property type="molecule type" value="Genomic_DNA"/>
</dbReference>
<organism evidence="2 3">
    <name type="scientific">Helianthus annuus</name>
    <name type="common">Common sunflower</name>
    <dbReference type="NCBI Taxonomy" id="4232"/>
    <lineage>
        <taxon>Eukaryota</taxon>
        <taxon>Viridiplantae</taxon>
        <taxon>Streptophyta</taxon>
        <taxon>Embryophyta</taxon>
        <taxon>Tracheophyta</taxon>
        <taxon>Spermatophyta</taxon>
        <taxon>Magnoliopsida</taxon>
        <taxon>eudicotyledons</taxon>
        <taxon>Gunneridae</taxon>
        <taxon>Pentapetalae</taxon>
        <taxon>asterids</taxon>
        <taxon>campanulids</taxon>
        <taxon>Asterales</taxon>
        <taxon>Asteraceae</taxon>
        <taxon>Asteroideae</taxon>
        <taxon>Heliantheae alliance</taxon>
        <taxon>Heliantheae</taxon>
        <taxon>Helianthus</taxon>
    </lineage>
</organism>
<dbReference type="EMBL" id="MNCJ02000331">
    <property type="protein sequence ID" value="KAF5760105.1"/>
    <property type="molecule type" value="Genomic_DNA"/>
</dbReference>
<proteinExistence type="predicted"/>
<reference evidence="2" key="2">
    <citation type="submission" date="2017-02" db="EMBL/GenBank/DDBJ databases">
        <title>Sunflower complete genome.</title>
        <authorList>
            <person name="Langlade N."/>
            <person name="Munos S."/>
        </authorList>
    </citation>
    <scope>NUCLEOTIDE SEQUENCE [LARGE SCALE GENOMIC DNA]</scope>
    <source>
        <tissue evidence="2">Leaves</tissue>
    </source>
</reference>
<dbReference type="InParanoid" id="A0A251S3D5"/>
<reference evidence="1 3" key="1">
    <citation type="journal article" date="2017" name="Nature">
        <title>The sunflower genome provides insights into oil metabolism, flowering and Asterid evolution.</title>
        <authorList>
            <person name="Badouin H."/>
            <person name="Gouzy J."/>
            <person name="Grassa C.J."/>
            <person name="Murat F."/>
            <person name="Staton S.E."/>
            <person name="Cottret L."/>
            <person name="Lelandais-Briere C."/>
            <person name="Owens G.L."/>
            <person name="Carrere S."/>
            <person name="Mayjonade B."/>
            <person name="Legrand L."/>
            <person name="Gill N."/>
            <person name="Kane N.C."/>
            <person name="Bowers J.E."/>
            <person name="Hubner S."/>
            <person name="Bellec A."/>
            <person name="Berard A."/>
            <person name="Berges H."/>
            <person name="Blanchet N."/>
            <person name="Boniface M.C."/>
            <person name="Brunel D."/>
            <person name="Catrice O."/>
            <person name="Chaidir N."/>
            <person name="Claudel C."/>
            <person name="Donnadieu C."/>
            <person name="Faraut T."/>
            <person name="Fievet G."/>
            <person name="Helmstetter N."/>
            <person name="King M."/>
            <person name="Knapp S.J."/>
            <person name="Lai Z."/>
            <person name="Le Paslier M.C."/>
            <person name="Lippi Y."/>
            <person name="Lorenzon L."/>
            <person name="Mandel J.R."/>
            <person name="Marage G."/>
            <person name="Marchand G."/>
            <person name="Marquand E."/>
            <person name="Bret-Mestries E."/>
            <person name="Morien E."/>
            <person name="Nambeesan S."/>
            <person name="Nguyen T."/>
            <person name="Pegot-Espagnet P."/>
            <person name="Pouilly N."/>
            <person name="Raftis F."/>
            <person name="Sallet E."/>
            <person name="Schiex T."/>
            <person name="Thomas J."/>
            <person name="Vandecasteele C."/>
            <person name="Vares D."/>
            <person name="Vear F."/>
            <person name="Vautrin S."/>
            <person name="Crespi M."/>
            <person name="Mangin B."/>
            <person name="Burke J.M."/>
            <person name="Salse J."/>
            <person name="Munos S."/>
            <person name="Vincourt P."/>
            <person name="Rieseberg L.H."/>
            <person name="Langlade N.B."/>
        </authorList>
    </citation>
    <scope>NUCLEOTIDE SEQUENCE [LARGE SCALE GENOMIC DNA]</scope>
    <source>
        <strain evidence="3">cv. SF193</strain>
        <tissue evidence="1">Leaves</tissue>
    </source>
</reference>
<protein>
    <submittedName>
        <fullName evidence="2">Uncharacterized protein</fullName>
    </submittedName>
</protein>
<dbReference type="AlphaFoldDB" id="A0A251S3D5"/>
<sequence length="116" mass="12957">MAGSSDTKGKSGVLFELFWNSLVRVVVRAHLKVRDQIQDYFRLDFHLGSGSSEGVTDSGYVCFGQRSQPGQTQRVNSGSQLSRSTRLTLVNSVKQHEVSTRRVVKVNDAFSIYVFI</sequence>
<dbReference type="Gramene" id="mRNA:HanXRQr2_Chr16g0749381">
    <property type="protein sequence ID" value="CDS:HanXRQr2_Chr16g0749381.1"/>
    <property type="gene ID" value="HanXRQr2_Chr16g0749381"/>
</dbReference>
<dbReference type="Proteomes" id="UP000215914">
    <property type="component" value="Chromosome 16"/>
</dbReference>
<reference evidence="1" key="3">
    <citation type="submission" date="2020-06" db="EMBL/GenBank/DDBJ databases">
        <title>Helianthus annuus Genome sequencing and assembly Release 2.</title>
        <authorList>
            <person name="Gouzy J."/>
            <person name="Langlade N."/>
            <person name="Munos S."/>
        </authorList>
    </citation>
    <scope>NUCLEOTIDE SEQUENCE</scope>
    <source>
        <tissue evidence="1">Leaves</tissue>
    </source>
</reference>
<gene>
    <name evidence="2" type="ORF">HannXRQ_Chr16g0513381</name>
    <name evidence="1" type="ORF">HanXRQr2_Chr16g0749381</name>
</gene>
<evidence type="ECO:0000313" key="1">
    <source>
        <dbReference type="EMBL" id="KAF5760105.1"/>
    </source>
</evidence>
<name>A0A251S3D5_HELAN</name>